<dbReference type="Gene3D" id="3.90.640.10">
    <property type="entry name" value="Actin, Chain A, domain 4"/>
    <property type="match status" value="1"/>
</dbReference>
<dbReference type="RefSeq" id="WP_184723534.1">
    <property type="nucleotide sequence ID" value="NZ_JACHIW010000001.1"/>
</dbReference>
<keyword evidence="6" id="KW-0143">Chaperone</keyword>
<dbReference type="GO" id="GO:0005524">
    <property type="term" value="F:ATP binding"/>
    <property type="evidence" value="ECO:0007669"/>
    <property type="project" value="UniProtKB-KW"/>
</dbReference>
<dbReference type="Proteomes" id="UP000584374">
    <property type="component" value="Unassembled WGS sequence"/>
</dbReference>
<dbReference type="InterPro" id="IPR043129">
    <property type="entry name" value="ATPase_NBD"/>
</dbReference>
<evidence type="ECO:0000313" key="8">
    <source>
        <dbReference type="EMBL" id="MBB5153143.1"/>
    </source>
</evidence>
<keyword evidence="5" id="KW-0346">Stress response</keyword>
<dbReference type="CDD" id="cd24029">
    <property type="entry name" value="ASKHA_NBD_HSP70_DnaK_HscA_HscC"/>
    <property type="match status" value="1"/>
</dbReference>
<dbReference type="PANTHER" id="PTHR19375">
    <property type="entry name" value="HEAT SHOCK PROTEIN 70KDA"/>
    <property type="match status" value="1"/>
</dbReference>
<dbReference type="SUPFAM" id="SSF100920">
    <property type="entry name" value="Heat shock protein 70kD (HSP70), peptide-binding domain"/>
    <property type="match status" value="1"/>
</dbReference>
<comment type="caution">
    <text evidence="8">The sequence shown here is derived from an EMBL/GenBank/DDBJ whole genome shotgun (WGS) entry which is preliminary data.</text>
</comment>
<evidence type="ECO:0000256" key="4">
    <source>
        <dbReference type="ARBA" id="ARBA00022840"/>
    </source>
</evidence>
<dbReference type="InterPro" id="IPR029047">
    <property type="entry name" value="HSP70_peptide-bd_sf"/>
</dbReference>
<evidence type="ECO:0000256" key="1">
    <source>
        <dbReference type="ARBA" id="ARBA00007381"/>
    </source>
</evidence>
<dbReference type="PRINTS" id="PR00301">
    <property type="entry name" value="HEATSHOCK70"/>
</dbReference>
<accession>A0A840Q8N9</accession>
<evidence type="ECO:0000256" key="2">
    <source>
        <dbReference type="ARBA" id="ARBA00022553"/>
    </source>
</evidence>
<name>A0A840Q8N9_9PSEU</name>
<evidence type="ECO:0000256" key="5">
    <source>
        <dbReference type="ARBA" id="ARBA00023016"/>
    </source>
</evidence>
<dbReference type="InterPro" id="IPR018181">
    <property type="entry name" value="Heat_shock_70_CS"/>
</dbReference>
<dbReference type="Gene3D" id="2.60.34.10">
    <property type="entry name" value="Substrate Binding Domain Of DNAk, Chain A, domain 1"/>
    <property type="match status" value="1"/>
</dbReference>
<evidence type="ECO:0000256" key="7">
    <source>
        <dbReference type="RuleBase" id="RU003322"/>
    </source>
</evidence>
<proteinExistence type="inferred from homology"/>
<comment type="similarity">
    <text evidence="1 7">Belongs to the heat shock protein 70 family.</text>
</comment>
<dbReference type="SUPFAM" id="SSF53067">
    <property type="entry name" value="Actin-like ATPase domain"/>
    <property type="match status" value="2"/>
</dbReference>
<organism evidence="8 9">
    <name type="scientific">Saccharopolyspora phatthalungensis</name>
    <dbReference type="NCBI Taxonomy" id="664693"/>
    <lineage>
        <taxon>Bacteria</taxon>
        <taxon>Bacillati</taxon>
        <taxon>Actinomycetota</taxon>
        <taxon>Actinomycetes</taxon>
        <taxon>Pseudonocardiales</taxon>
        <taxon>Pseudonocardiaceae</taxon>
        <taxon>Saccharopolyspora</taxon>
    </lineage>
</organism>
<dbReference type="Gene3D" id="3.30.420.40">
    <property type="match status" value="2"/>
</dbReference>
<dbReference type="FunFam" id="3.30.420.40:FF:000545">
    <property type="entry name" value="Endoplasmic reticulum chaperone BiP"/>
    <property type="match status" value="1"/>
</dbReference>
<keyword evidence="9" id="KW-1185">Reference proteome</keyword>
<dbReference type="Pfam" id="PF00012">
    <property type="entry name" value="HSP70"/>
    <property type="match status" value="2"/>
</dbReference>
<keyword evidence="2" id="KW-0597">Phosphoprotein</keyword>
<dbReference type="PROSITE" id="PS00297">
    <property type="entry name" value="HSP70_1"/>
    <property type="match status" value="1"/>
</dbReference>
<keyword evidence="3 7" id="KW-0547">Nucleotide-binding</keyword>
<dbReference type="InterPro" id="IPR013126">
    <property type="entry name" value="Hsp_70_fam"/>
</dbReference>
<sequence length="503" mass="53274">MADELVLGIDLGTTYSAVALASTSDGVEVIRNRLGELTTPSVVHFPSADTAVVGAAARNSLDPENTVALIKRRMGTEFELMFHGVRHTPESVSALILRSLVDDAIARFGPHRTVRAVITVPAYFGIREREATLQAARLAGIDVLEVLSEPVAAALHYSAQAEPGAALVYDLGGGTFDTTVLRVAADGVHVVATDGDSRLGGADWNERIAEHLAAAFAREFPAADPDDEAFRQQLQDVTEQVKRQLSTVTGRKVTLRCDDDVASFDVDRATLERLGADLVERTVRIVDRVLAAAAAKGVPRVDEVLLVGGATRTPAIRAALQEHLGLAPKIVDPDLAVVFGAAVRANRLASSLPGGGTTAAVVPRSFGVLIEDSHDESLRSFVQHLVHRNDPLPAVATARFATIVDRQRSVRIQVFEQSGDLPSAQVEHNRRVLDGEFAGLPPLPGGSVIELTLRVSADGLLAVTAREPLSGAALDLEAYVDGVVDGATTERLAQTIAGLAVRC</sequence>
<evidence type="ECO:0000256" key="6">
    <source>
        <dbReference type="ARBA" id="ARBA00023186"/>
    </source>
</evidence>
<gene>
    <name evidence="8" type="ORF">BJ970_000677</name>
</gene>
<evidence type="ECO:0000313" key="9">
    <source>
        <dbReference type="Proteomes" id="UP000584374"/>
    </source>
</evidence>
<evidence type="ECO:0000256" key="3">
    <source>
        <dbReference type="ARBA" id="ARBA00022741"/>
    </source>
</evidence>
<dbReference type="GO" id="GO:0140662">
    <property type="term" value="F:ATP-dependent protein folding chaperone"/>
    <property type="evidence" value="ECO:0007669"/>
    <property type="project" value="InterPro"/>
</dbReference>
<keyword evidence="4 7" id="KW-0067">ATP-binding</keyword>
<dbReference type="EMBL" id="JACHIW010000001">
    <property type="protein sequence ID" value="MBB5153143.1"/>
    <property type="molecule type" value="Genomic_DNA"/>
</dbReference>
<dbReference type="PROSITE" id="PS00329">
    <property type="entry name" value="HSP70_2"/>
    <property type="match status" value="1"/>
</dbReference>
<reference evidence="8 9" key="1">
    <citation type="submission" date="2020-08" db="EMBL/GenBank/DDBJ databases">
        <title>Sequencing the genomes of 1000 actinobacteria strains.</title>
        <authorList>
            <person name="Klenk H.-P."/>
        </authorList>
    </citation>
    <scope>NUCLEOTIDE SEQUENCE [LARGE SCALE GENOMIC DNA]</scope>
    <source>
        <strain evidence="8 9">DSM 45584</strain>
    </source>
</reference>
<dbReference type="AlphaFoldDB" id="A0A840Q8N9"/>
<protein>
    <submittedName>
        <fullName evidence="8">Molecular chaperone DnaK (HSP70)</fullName>
    </submittedName>
</protein>